<protein>
    <submittedName>
        <fullName evidence="1">Uncharacterized protein</fullName>
    </submittedName>
</protein>
<dbReference type="AlphaFoldDB" id="A0AAN6PZC4"/>
<proteinExistence type="predicted"/>
<gene>
    <name evidence="1" type="ORF">N658DRAFT_94599</name>
</gene>
<sequence>MSETGHLTGKLCSGCPQQSILFQPCLDPCPITERHRLPGVPGAQYGWPVSGQAIPASPGFQKVAEPIDDGASFKRITPLQFASGRILGSVTSLVGRMRRRSRRRLVRSLPKARTAAWMVLCVHMPTELQSESVRVPIPADTMIRCPGRRVQAERQSRVRSLTTSLLGQPDFHSICCLQSAGTGRRCNETPEIPCPTLIARCPSRWLRKACR</sequence>
<dbReference type="Proteomes" id="UP001305647">
    <property type="component" value="Unassembled WGS sequence"/>
</dbReference>
<evidence type="ECO:0000313" key="2">
    <source>
        <dbReference type="Proteomes" id="UP001305647"/>
    </source>
</evidence>
<comment type="caution">
    <text evidence="1">The sequence shown here is derived from an EMBL/GenBank/DDBJ whole genome shotgun (WGS) entry which is preliminary data.</text>
</comment>
<organism evidence="1 2">
    <name type="scientific">Parathielavia hyrcaniae</name>
    <dbReference type="NCBI Taxonomy" id="113614"/>
    <lineage>
        <taxon>Eukaryota</taxon>
        <taxon>Fungi</taxon>
        <taxon>Dikarya</taxon>
        <taxon>Ascomycota</taxon>
        <taxon>Pezizomycotina</taxon>
        <taxon>Sordariomycetes</taxon>
        <taxon>Sordariomycetidae</taxon>
        <taxon>Sordariales</taxon>
        <taxon>Chaetomiaceae</taxon>
        <taxon>Parathielavia</taxon>
    </lineage>
</organism>
<dbReference type="EMBL" id="MU863639">
    <property type="protein sequence ID" value="KAK4100749.1"/>
    <property type="molecule type" value="Genomic_DNA"/>
</dbReference>
<reference evidence="1" key="1">
    <citation type="journal article" date="2023" name="Mol. Phylogenet. Evol.">
        <title>Genome-scale phylogeny and comparative genomics of the fungal order Sordariales.</title>
        <authorList>
            <person name="Hensen N."/>
            <person name="Bonometti L."/>
            <person name="Westerberg I."/>
            <person name="Brannstrom I.O."/>
            <person name="Guillou S."/>
            <person name="Cros-Aarteil S."/>
            <person name="Calhoun S."/>
            <person name="Haridas S."/>
            <person name="Kuo A."/>
            <person name="Mondo S."/>
            <person name="Pangilinan J."/>
            <person name="Riley R."/>
            <person name="LaButti K."/>
            <person name="Andreopoulos B."/>
            <person name="Lipzen A."/>
            <person name="Chen C."/>
            <person name="Yan M."/>
            <person name="Daum C."/>
            <person name="Ng V."/>
            <person name="Clum A."/>
            <person name="Steindorff A."/>
            <person name="Ohm R.A."/>
            <person name="Martin F."/>
            <person name="Silar P."/>
            <person name="Natvig D.O."/>
            <person name="Lalanne C."/>
            <person name="Gautier V."/>
            <person name="Ament-Velasquez S.L."/>
            <person name="Kruys A."/>
            <person name="Hutchinson M.I."/>
            <person name="Powell A.J."/>
            <person name="Barry K."/>
            <person name="Miller A.N."/>
            <person name="Grigoriev I.V."/>
            <person name="Debuchy R."/>
            <person name="Gladieux P."/>
            <person name="Hiltunen Thoren M."/>
            <person name="Johannesson H."/>
        </authorList>
    </citation>
    <scope>NUCLEOTIDE SEQUENCE</scope>
    <source>
        <strain evidence="1">CBS 757.83</strain>
    </source>
</reference>
<name>A0AAN6PZC4_9PEZI</name>
<keyword evidence="2" id="KW-1185">Reference proteome</keyword>
<reference evidence="1" key="2">
    <citation type="submission" date="2023-05" db="EMBL/GenBank/DDBJ databases">
        <authorList>
            <consortium name="Lawrence Berkeley National Laboratory"/>
            <person name="Steindorff A."/>
            <person name="Hensen N."/>
            <person name="Bonometti L."/>
            <person name="Westerberg I."/>
            <person name="Brannstrom I.O."/>
            <person name="Guillou S."/>
            <person name="Cros-Aarteil S."/>
            <person name="Calhoun S."/>
            <person name="Haridas S."/>
            <person name="Kuo A."/>
            <person name="Mondo S."/>
            <person name="Pangilinan J."/>
            <person name="Riley R."/>
            <person name="Labutti K."/>
            <person name="Andreopoulos B."/>
            <person name="Lipzen A."/>
            <person name="Chen C."/>
            <person name="Yanf M."/>
            <person name="Daum C."/>
            <person name="Ng V."/>
            <person name="Clum A."/>
            <person name="Ohm R."/>
            <person name="Martin F."/>
            <person name="Silar P."/>
            <person name="Natvig D."/>
            <person name="Lalanne C."/>
            <person name="Gautier V."/>
            <person name="Ament-Velasquez S.L."/>
            <person name="Kruys A."/>
            <person name="Hutchinson M.I."/>
            <person name="Powell A.J."/>
            <person name="Barry K."/>
            <person name="Miller A.N."/>
            <person name="Grigoriev I.V."/>
            <person name="Debuchy R."/>
            <person name="Gladieux P."/>
            <person name="Thoren M.H."/>
            <person name="Johannesson H."/>
        </authorList>
    </citation>
    <scope>NUCLEOTIDE SEQUENCE</scope>
    <source>
        <strain evidence="1">CBS 757.83</strain>
    </source>
</reference>
<accession>A0AAN6PZC4</accession>
<evidence type="ECO:0000313" key="1">
    <source>
        <dbReference type="EMBL" id="KAK4100749.1"/>
    </source>
</evidence>